<protein>
    <submittedName>
        <fullName evidence="1">Uncharacterized protein</fullName>
    </submittedName>
</protein>
<dbReference type="HOGENOM" id="CLU_2343422_0_0_10"/>
<evidence type="ECO:0000313" key="2">
    <source>
        <dbReference type="Proteomes" id="UP000008720"/>
    </source>
</evidence>
<dbReference type="KEGG" id="mtt:Ftrac_1092"/>
<accession>E4TUY2</accession>
<dbReference type="OrthoDB" id="982596at2"/>
<gene>
    <name evidence="1" type="ordered locus">Ftrac_1092</name>
</gene>
<dbReference type="RefSeq" id="WP_013453238.1">
    <property type="nucleotide sequence ID" value="NC_014759.1"/>
</dbReference>
<dbReference type="Proteomes" id="UP000008720">
    <property type="component" value="Chromosome"/>
</dbReference>
<dbReference type="AlphaFoldDB" id="E4TUY2"/>
<dbReference type="STRING" id="643867.Ftrac_1092"/>
<proteinExistence type="predicted"/>
<name>E4TUY2_MARTH</name>
<dbReference type="EMBL" id="CP002349">
    <property type="protein sequence ID" value="ADR21087.1"/>
    <property type="molecule type" value="Genomic_DNA"/>
</dbReference>
<evidence type="ECO:0000313" key="1">
    <source>
        <dbReference type="EMBL" id="ADR21087.1"/>
    </source>
</evidence>
<organism evidence="1 2">
    <name type="scientific">Marivirga tractuosa (strain ATCC 23168 / DSM 4126 / NBRC 15989 / NCIMB 1408 / VKM B-1430 / H-43)</name>
    <name type="common">Microscilla tractuosa</name>
    <name type="synonym">Flexibacter tractuosus</name>
    <dbReference type="NCBI Taxonomy" id="643867"/>
    <lineage>
        <taxon>Bacteria</taxon>
        <taxon>Pseudomonadati</taxon>
        <taxon>Bacteroidota</taxon>
        <taxon>Cytophagia</taxon>
        <taxon>Cytophagales</taxon>
        <taxon>Marivirgaceae</taxon>
        <taxon>Marivirga</taxon>
    </lineage>
</organism>
<keyword evidence="2" id="KW-1185">Reference proteome</keyword>
<sequence>MKKGEQEFEWHELKDIWLNSSQTRDIHIRMTELLDEVKNKTNQFEKDSIKSDLATLKASWPGFDRKVSQFEKDSIKKDLAIITRLVKKFLNFFKKNS</sequence>
<reference evidence="1 2" key="1">
    <citation type="journal article" date="2011" name="Stand. Genomic Sci.">
        <title>Complete genome sequence of Marivirga tractuosa type strain (H-43).</title>
        <authorList>
            <person name="Pagani I."/>
            <person name="Chertkov O."/>
            <person name="Lapidus A."/>
            <person name="Lucas S."/>
            <person name="Del Rio T.G."/>
            <person name="Tice H."/>
            <person name="Copeland A."/>
            <person name="Cheng J.F."/>
            <person name="Nolan M."/>
            <person name="Saunders E."/>
            <person name="Pitluck S."/>
            <person name="Held B."/>
            <person name="Goodwin L."/>
            <person name="Liolios K."/>
            <person name="Ovchinikova G."/>
            <person name="Ivanova N."/>
            <person name="Mavromatis K."/>
            <person name="Pati A."/>
            <person name="Chen A."/>
            <person name="Palaniappan K."/>
            <person name="Land M."/>
            <person name="Hauser L."/>
            <person name="Jeffries C.D."/>
            <person name="Detter J.C."/>
            <person name="Han C."/>
            <person name="Tapia R."/>
            <person name="Ngatchou-Djao O.D."/>
            <person name="Rohde M."/>
            <person name="Goker M."/>
            <person name="Spring S."/>
            <person name="Sikorski J."/>
            <person name="Woyke T."/>
            <person name="Bristow J."/>
            <person name="Eisen J.A."/>
            <person name="Markowitz V."/>
            <person name="Hugenholtz P."/>
            <person name="Klenk H.P."/>
            <person name="Kyrpides N.C."/>
        </authorList>
    </citation>
    <scope>NUCLEOTIDE SEQUENCE [LARGE SCALE GENOMIC DNA]</scope>
    <source>
        <strain evidence="2">ATCC 23168 / DSM 4126 / NBRC 15989 / NCIMB 1408 / VKM B-1430 / H-43</strain>
    </source>
</reference>
<dbReference type="eggNOG" id="ENOG502ZX3B">
    <property type="taxonomic scope" value="Bacteria"/>
</dbReference>